<proteinExistence type="predicted"/>
<dbReference type="AlphaFoldDB" id="X1F8V7"/>
<name>X1F8V7_9ZZZZ</name>
<comment type="caution">
    <text evidence="1">The sequence shown here is derived from an EMBL/GenBank/DDBJ whole genome shotgun (WGS) entry which is preliminary data.</text>
</comment>
<accession>X1F8V7</accession>
<evidence type="ECO:0000313" key="1">
    <source>
        <dbReference type="EMBL" id="GAH42051.1"/>
    </source>
</evidence>
<organism evidence="1">
    <name type="scientific">marine sediment metagenome</name>
    <dbReference type="NCBI Taxonomy" id="412755"/>
    <lineage>
        <taxon>unclassified sequences</taxon>
        <taxon>metagenomes</taxon>
        <taxon>ecological metagenomes</taxon>
    </lineage>
</organism>
<sequence length="93" mass="10111">MPAFSAILLFSCIKGNNFPRVETITLGSKWGLTIGSSPEDVYRQLQTLGSEKNFSHVAVVGRQPFSKPPDVENLVGLYDAITLQSNSGVVDRV</sequence>
<gene>
    <name evidence="1" type="ORF">S03H2_24826</name>
</gene>
<feature type="non-terminal residue" evidence="1">
    <location>
        <position position="93"/>
    </location>
</feature>
<reference evidence="1" key="1">
    <citation type="journal article" date="2014" name="Front. Microbiol.">
        <title>High frequency of phylogenetically diverse reductive dehalogenase-homologous genes in deep subseafloor sedimentary metagenomes.</title>
        <authorList>
            <person name="Kawai M."/>
            <person name="Futagami T."/>
            <person name="Toyoda A."/>
            <person name="Takaki Y."/>
            <person name="Nishi S."/>
            <person name="Hori S."/>
            <person name="Arai W."/>
            <person name="Tsubouchi T."/>
            <person name="Morono Y."/>
            <person name="Uchiyama I."/>
            <person name="Ito T."/>
            <person name="Fujiyama A."/>
            <person name="Inagaki F."/>
            <person name="Takami H."/>
        </authorList>
    </citation>
    <scope>NUCLEOTIDE SEQUENCE</scope>
    <source>
        <strain evidence="1">Expedition CK06-06</strain>
    </source>
</reference>
<dbReference type="EMBL" id="BARU01013890">
    <property type="protein sequence ID" value="GAH42051.1"/>
    <property type="molecule type" value="Genomic_DNA"/>
</dbReference>
<protein>
    <submittedName>
        <fullName evidence="1">Uncharacterized protein</fullName>
    </submittedName>
</protein>